<feature type="transmembrane region" description="Helical" evidence="5">
    <location>
        <begin position="270"/>
        <end position="288"/>
    </location>
</feature>
<evidence type="ECO:0000256" key="1">
    <source>
        <dbReference type="ARBA" id="ARBA00004141"/>
    </source>
</evidence>
<dbReference type="InterPro" id="IPR007016">
    <property type="entry name" value="O-antigen_ligase-rel_domated"/>
</dbReference>
<evidence type="ECO:0000259" key="6">
    <source>
        <dbReference type="Pfam" id="PF04932"/>
    </source>
</evidence>
<feature type="transmembrane region" description="Helical" evidence="5">
    <location>
        <begin position="113"/>
        <end position="131"/>
    </location>
</feature>
<dbReference type="AlphaFoldDB" id="A0A2N3IN61"/>
<feature type="transmembrane region" description="Helical" evidence="5">
    <location>
        <begin position="329"/>
        <end position="346"/>
    </location>
</feature>
<evidence type="ECO:0000313" key="8">
    <source>
        <dbReference type="Proteomes" id="UP000233467"/>
    </source>
</evidence>
<evidence type="ECO:0000256" key="5">
    <source>
        <dbReference type="SAM" id="Phobius"/>
    </source>
</evidence>
<dbReference type="PANTHER" id="PTHR37422">
    <property type="entry name" value="TEICHURONIC ACID BIOSYNTHESIS PROTEIN TUAE"/>
    <property type="match status" value="1"/>
</dbReference>
<evidence type="ECO:0000256" key="3">
    <source>
        <dbReference type="ARBA" id="ARBA00022989"/>
    </source>
</evidence>
<feature type="transmembrane region" description="Helical" evidence="5">
    <location>
        <begin position="89"/>
        <end position="106"/>
    </location>
</feature>
<feature type="domain" description="O-antigen ligase-related" evidence="6">
    <location>
        <begin position="128"/>
        <end position="278"/>
    </location>
</feature>
<evidence type="ECO:0000256" key="4">
    <source>
        <dbReference type="ARBA" id="ARBA00023136"/>
    </source>
</evidence>
<comment type="caution">
    <text evidence="7">The sequence shown here is derived from an EMBL/GenBank/DDBJ whole genome shotgun (WGS) entry which is preliminary data.</text>
</comment>
<dbReference type="InterPro" id="IPR051533">
    <property type="entry name" value="WaaL-like"/>
</dbReference>
<accession>A0A2N3IN61</accession>
<dbReference type="PANTHER" id="PTHR37422:SF17">
    <property type="entry name" value="O-ANTIGEN LIGASE"/>
    <property type="match status" value="1"/>
</dbReference>
<dbReference type="Proteomes" id="UP000233467">
    <property type="component" value="Unassembled WGS sequence"/>
</dbReference>
<feature type="transmembrane region" description="Helical" evidence="5">
    <location>
        <begin position="6"/>
        <end position="24"/>
    </location>
</feature>
<dbReference type="Pfam" id="PF04932">
    <property type="entry name" value="Wzy_C"/>
    <property type="match status" value="1"/>
</dbReference>
<keyword evidence="8" id="KW-1185">Reference proteome</keyword>
<name>A0A2N3IN61_AERSO</name>
<keyword evidence="3 5" id="KW-1133">Transmembrane helix</keyword>
<dbReference type="EMBL" id="NQMM01000061">
    <property type="protein sequence ID" value="PKQ72332.1"/>
    <property type="molecule type" value="Genomic_DNA"/>
</dbReference>
<proteinExistence type="predicted"/>
<organism evidence="7 8">
    <name type="scientific">Aeromonas sobria</name>
    <dbReference type="NCBI Taxonomy" id="646"/>
    <lineage>
        <taxon>Bacteria</taxon>
        <taxon>Pseudomonadati</taxon>
        <taxon>Pseudomonadota</taxon>
        <taxon>Gammaproteobacteria</taxon>
        <taxon>Aeromonadales</taxon>
        <taxon>Aeromonadaceae</taxon>
        <taxon>Aeromonas</taxon>
    </lineage>
</organism>
<feature type="transmembrane region" description="Helical" evidence="5">
    <location>
        <begin position="137"/>
        <end position="153"/>
    </location>
</feature>
<gene>
    <name evidence="7" type="ORF">CJP16_21575</name>
</gene>
<sequence>MSLAFVSYFAVMSISVLLDGGRISEIDRASRALMAVTMLPLLARVPVRLPMLLSGFGVGAILAFGIAAYDKFFLGYERAFGDMMPLQSGNIAMSLGLFCLCGVFWAQKKERLAFSLFMLLGTCAGMGASFLSGTRGGWVLLPVILLTIGMLFKEYLYRKGLIALITGILLCGGILVIQPQSGVGARIEQAQHDISQYLDKTNLNTSLGIRLQLWQSAWQSFTQKPLFGWGNHGIRVSQKEQLGRGEISQFIYDFNYHAHNQFLDEMAKRGIIGLVAFLLILLTPLFLVKRRLRAPHDIDVHCGAALVIVAVFSCIDFSLSQAFLGHNSGSTFVFSSLVIFMSIVCGESNEIK</sequence>
<feature type="transmembrane region" description="Helical" evidence="5">
    <location>
        <begin position="45"/>
        <end position="69"/>
    </location>
</feature>
<keyword evidence="2 5" id="KW-0812">Transmembrane</keyword>
<feature type="transmembrane region" description="Helical" evidence="5">
    <location>
        <begin position="160"/>
        <end position="177"/>
    </location>
</feature>
<dbReference type="GO" id="GO:0016020">
    <property type="term" value="C:membrane"/>
    <property type="evidence" value="ECO:0007669"/>
    <property type="project" value="UniProtKB-SubCell"/>
</dbReference>
<feature type="transmembrane region" description="Helical" evidence="5">
    <location>
        <begin position="300"/>
        <end position="323"/>
    </location>
</feature>
<evidence type="ECO:0000256" key="2">
    <source>
        <dbReference type="ARBA" id="ARBA00022692"/>
    </source>
</evidence>
<evidence type="ECO:0000313" key="7">
    <source>
        <dbReference type="EMBL" id="PKQ72332.1"/>
    </source>
</evidence>
<reference evidence="7 8" key="1">
    <citation type="journal article" date="2017" name="Front. Microbiol.">
        <title>Strong Genomic and Phenotypic Heterogeneity in the Aeromonas sobria Species Complex.</title>
        <authorList>
            <person name="Gauthier J."/>
            <person name="Vincent A.T."/>
            <person name="Charette S.J."/>
            <person name="Derome N."/>
        </authorList>
    </citation>
    <scope>NUCLEOTIDE SEQUENCE [LARGE SCALE GENOMIC DNA]</scope>
    <source>
        <strain evidence="7 8">TM18</strain>
    </source>
</reference>
<protein>
    <recommendedName>
        <fullName evidence="6">O-antigen ligase-related domain-containing protein</fullName>
    </recommendedName>
</protein>
<keyword evidence="4 5" id="KW-0472">Membrane</keyword>
<comment type="subcellular location">
    <subcellularLocation>
        <location evidence="1">Membrane</location>
        <topology evidence="1">Multi-pass membrane protein</topology>
    </subcellularLocation>
</comment>